<dbReference type="AlphaFoldDB" id="A0AAN6U247"/>
<keyword evidence="3" id="KW-1185">Reference proteome</keyword>
<gene>
    <name evidence="2" type="ORF">N657DRAFT_395918</name>
</gene>
<evidence type="ECO:0000313" key="3">
    <source>
        <dbReference type="Proteomes" id="UP001302602"/>
    </source>
</evidence>
<name>A0AAN6U247_9PEZI</name>
<sequence>MAASCALASSAPTEILVRIFQYCDSLADLRAFFSFLSFLCFFFFFSFFLFFLACRHLHAVWVANCPSIIWHVAPKVIPPFDRALIADTFCAEVRLYIQLSSMVVQMRAMPSSMTLIGMVASPRRFRSMALLARLRGPVSQSSGPSST</sequence>
<organism evidence="2 3">
    <name type="scientific">Parathielavia appendiculata</name>
    <dbReference type="NCBI Taxonomy" id="2587402"/>
    <lineage>
        <taxon>Eukaryota</taxon>
        <taxon>Fungi</taxon>
        <taxon>Dikarya</taxon>
        <taxon>Ascomycota</taxon>
        <taxon>Pezizomycotina</taxon>
        <taxon>Sordariomycetes</taxon>
        <taxon>Sordariomycetidae</taxon>
        <taxon>Sordariales</taxon>
        <taxon>Chaetomiaceae</taxon>
        <taxon>Parathielavia</taxon>
    </lineage>
</organism>
<dbReference type="Proteomes" id="UP001302602">
    <property type="component" value="Unassembled WGS sequence"/>
</dbReference>
<dbReference type="GeneID" id="87823944"/>
<reference evidence="2" key="1">
    <citation type="journal article" date="2023" name="Mol. Phylogenet. Evol.">
        <title>Genome-scale phylogeny and comparative genomics of the fungal order Sordariales.</title>
        <authorList>
            <person name="Hensen N."/>
            <person name="Bonometti L."/>
            <person name="Westerberg I."/>
            <person name="Brannstrom I.O."/>
            <person name="Guillou S."/>
            <person name="Cros-Aarteil S."/>
            <person name="Calhoun S."/>
            <person name="Haridas S."/>
            <person name="Kuo A."/>
            <person name="Mondo S."/>
            <person name="Pangilinan J."/>
            <person name="Riley R."/>
            <person name="LaButti K."/>
            <person name="Andreopoulos B."/>
            <person name="Lipzen A."/>
            <person name="Chen C."/>
            <person name="Yan M."/>
            <person name="Daum C."/>
            <person name="Ng V."/>
            <person name="Clum A."/>
            <person name="Steindorff A."/>
            <person name="Ohm R.A."/>
            <person name="Martin F."/>
            <person name="Silar P."/>
            <person name="Natvig D.O."/>
            <person name="Lalanne C."/>
            <person name="Gautier V."/>
            <person name="Ament-Velasquez S.L."/>
            <person name="Kruys A."/>
            <person name="Hutchinson M.I."/>
            <person name="Powell A.J."/>
            <person name="Barry K."/>
            <person name="Miller A.N."/>
            <person name="Grigoriev I.V."/>
            <person name="Debuchy R."/>
            <person name="Gladieux P."/>
            <person name="Hiltunen Thoren M."/>
            <person name="Johannesson H."/>
        </authorList>
    </citation>
    <scope>NUCLEOTIDE SEQUENCE</scope>
    <source>
        <strain evidence="2">CBS 731.68</strain>
    </source>
</reference>
<protein>
    <submittedName>
        <fullName evidence="2">Uncharacterized protein</fullName>
    </submittedName>
</protein>
<comment type="caution">
    <text evidence="2">The sequence shown here is derived from an EMBL/GenBank/DDBJ whole genome shotgun (WGS) entry which is preliminary data.</text>
</comment>
<dbReference type="RefSeq" id="XP_062648326.1">
    <property type="nucleotide sequence ID" value="XM_062787174.1"/>
</dbReference>
<evidence type="ECO:0000256" key="1">
    <source>
        <dbReference type="SAM" id="Phobius"/>
    </source>
</evidence>
<keyword evidence="1" id="KW-1133">Transmembrane helix</keyword>
<evidence type="ECO:0000313" key="2">
    <source>
        <dbReference type="EMBL" id="KAK4124555.1"/>
    </source>
</evidence>
<dbReference type="EMBL" id="MU853227">
    <property type="protein sequence ID" value="KAK4124555.1"/>
    <property type="molecule type" value="Genomic_DNA"/>
</dbReference>
<accession>A0AAN6U247</accession>
<proteinExistence type="predicted"/>
<reference evidence="2" key="2">
    <citation type="submission" date="2023-05" db="EMBL/GenBank/DDBJ databases">
        <authorList>
            <consortium name="Lawrence Berkeley National Laboratory"/>
            <person name="Steindorff A."/>
            <person name="Hensen N."/>
            <person name="Bonometti L."/>
            <person name="Westerberg I."/>
            <person name="Brannstrom I.O."/>
            <person name="Guillou S."/>
            <person name="Cros-Aarteil S."/>
            <person name="Calhoun S."/>
            <person name="Haridas S."/>
            <person name="Kuo A."/>
            <person name="Mondo S."/>
            <person name="Pangilinan J."/>
            <person name="Riley R."/>
            <person name="Labutti K."/>
            <person name="Andreopoulos B."/>
            <person name="Lipzen A."/>
            <person name="Chen C."/>
            <person name="Yanf M."/>
            <person name="Daum C."/>
            <person name="Ng V."/>
            <person name="Clum A."/>
            <person name="Ohm R."/>
            <person name="Martin F."/>
            <person name="Silar P."/>
            <person name="Natvig D."/>
            <person name="Lalanne C."/>
            <person name="Gautier V."/>
            <person name="Ament-Velasquez S.L."/>
            <person name="Kruys A."/>
            <person name="Hutchinson M.I."/>
            <person name="Powell A.J."/>
            <person name="Barry K."/>
            <person name="Miller A.N."/>
            <person name="Grigoriev I.V."/>
            <person name="Debuchy R."/>
            <person name="Gladieux P."/>
            <person name="Thoren M.H."/>
            <person name="Johannesson H."/>
        </authorList>
    </citation>
    <scope>NUCLEOTIDE SEQUENCE</scope>
    <source>
        <strain evidence="2">CBS 731.68</strain>
    </source>
</reference>
<keyword evidence="1" id="KW-0472">Membrane</keyword>
<keyword evidence="1" id="KW-0812">Transmembrane</keyword>
<feature type="transmembrane region" description="Helical" evidence="1">
    <location>
        <begin position="31"/>
        <end position="52"/>
    </location>
</feature>